<accession>A0A9K3DCW4</accession>
<feature type="domain" description="Myb-like" evidence="1">
    <location>
        <begin position="1"/>
        <end position="43"/>
    </location>
</feature>
<feature type="domain" description="HTH myb-type" evidence="3">
    <location>
        <begin position="1"/>
        <end position="36"/>
    </location>
</feature>
<name>A0A9K3DCW4_9EUKA</name>
<keyword evidence="5" id="KW-1185">Reference proteome</keyword>
<evidence type="ECO:0000313" key="5">
    <source>
        <dbReference type="Proteomes" id="UP000265618"/>
    </source>
</evidence>
<dbReference type="PROSITE" id="PS51294">
    <property type="entry name" value="HTH_MYB"/>
    <property type="match status" value="1"/>
</dbReference>
<dbReference type="SUPFAM" id="SSF46689">
    <property type="entry name" value="Homeodomain-like"/>
    <property type="match status" value="1"/>
</dbReference>
<dbReference type="CDD" id="cd00167">
    <property type="entry name" value="SANT"/>
    <property type="match status" value="1"/>
</dbReference>
<evidence type="ECO:0000259" key="3">
    <source>
        <dbReference type="PROSITE" id="PS51294"/>
    </source>
</evidence>
<organism evidence="4 5">
    <name type="scientific">Kipferlia bialata</name>
    <dbReference type="NCBI Taxonomy" id="797122"/>
    <lineage>
        <taxon>Eukaryota</taxon>
        <taxon>Metamonada</taxon>
        <taxon>Carpediemonas-like organisms</taxon>
        <taxon>Kipferlia</taxon>
    </lineage>
</organism>
<evidence type="ECO:0000259" key="1">
    <source>
        <dbReference type="PROSITE" id="PS50090"/>
    </source>
</evidence>
<dbReference type="PROSITE" id="PS51293">
    <property type="entry name" value="SANT"/>
    <property type="match status" value="1"/>
</dbReference>
<feature type="non-terminal residue" evidence="4">
    <location>
        <position position="60"/>
    </location>
</feature>
<reference evidence="4 5" key="1">
    <citation type="journal article" date="2018" name="PLoS ONE">
        <title>The draft genome of Kipferlia bialata reveals reductive genome evolution in fornicate parasites.</title>
        <authorList>
            <person name="Tanifuji G."/>
            <person name="Takabayashi S."/>
            <person name="Kume K."/>
            <person name="Takagi M."/>
            <person name="Nakayama T."/>
            <person name="Kamikawa R."/>
            <person name="Inagaki Y."/>
            <person name="Hashimoto T."/>
        </authorList>
    </citation>
    <scope>NUCLEOTIDE SEQUENCE [LARGE SCALE GENOMIC DNA]</scope>
    <source>
        <strain evidence="4">NY0173</strain>
    </source>
</reference>
<sequence>WTPTETDLLYRAVKLCGHNWTRVAAYVRTRTTNQCKMKYHYICTHNGSGGNGTMYPSLEK</sequence>
<dbReference type="Gene3D" id="1.10.10.60">
    <property type="entry name" value="Homeodomain-like"/>
    <property type="match status" value="1"/>
</dbReference>
<evidence type="ECO:0000259" key="2">
    <source>
        <dbReference type="PROSITE" id="PS51293"/>
    </source>
</evidence>
<protein>
    <submittedName>
        <fullName evidence="4">Uncharacterized protein</fullName>
    </submittedName>
</protein>
<proteinExistence type="predicted"/>
<dbReference type="InterPro" id="IPR017884">
    <property type="entry name" value="SANT_dom"/>
</dbReference>
<feature type="non-terminal residue" evidence="4">
    <location>
        <position position="1"/>
    </location>
</feature>
<evidence type="ECO:0000313" key="4">
    <source>
        <dbReference type="EMBL" id="GIQ91960.1"/>
    </source>
</evidence>
<dbReference type="SMART" id="SM00717">
    <property type="entry name" value="SANT"/>
    <property type="match status" value="1"/>
</dbReference>
<dbReference type="EMBL" id="BDIP01008682">
    <property type="protein sequence ID" value="GIQ91960.1"/>
    <property type="molecule type" value="Genomic_DNA"/>
</dbReference>
<dbReference type="InterPro" id="IPR009057">
    <property type="entry name" value="Homeodomain-like_sf"/>
</dbReference>
<dbReference type="PROSITE" id="PS50090">
    <property type="entry name" value="MYB_LIKE"/>
    <property type="match status" value="1"/>
</dbReference>
<dbReference type="Proteomes" id="UP000265618">
    <property type="component" value="Unassembled WGS sequence"/>
</dbReference>
<dbReference type="InterPro" id="IPR017930">
    <property type="entry name" value="Myb_dom"/>
</dbReference>
<comment type="caution">
    <text evidence="4">The sequence shown here is derived from an EMBL/GenBank/DDBJ whole genome shotgun (WGS) entry which is preliminary data.</text>
</comment>
<dbReference type="Pfam" id="PF00249">
    <property type="entry name" value="Myb_DNA-binding"/>
    <property type="match status" value="1"/>
</dbReference>
<feature type="domain" description="SANT" evidence="2">
    <location>
        <begin position="1"/>
        <end position="39"/>
    </location>
</feature>
<gene>
    <name evidence="4" type="ORF">KIPB_015460</name>
</gene>
<dbReference type="InterPro" id="IPR001005">
    <property type="entry name" value="SANT/Myb"/>
</dbReference>
<dbReference type="AlphaFoldDB" id="A0A9K3DCW4"/>